<dbReference type="PRINTS" id="PR00411">
    <property type="entry name" value="PNDRDTASEI"/>
</dbReference>
<dbReference type="GO" id="GO:0046872">
    <property type="term" value="F:metal ion binding"/>
    <property type="evidence" value="ECO:0007669"/>
    <property type="project" value="UniProtKB-KW"/>
</dbReference>
<dbReference type="AlphaFoldDB" id="A0A6B1D4D2"/>
<evidence type="ECO:0000256" key="5">
    <source>
        <dbReference type="ARBA" id="ARBA00022643"/>
    </source>
</evidence>
<evidence type="ECO:0000256" key="2">
    <source>
        <dbReference type="ARBA" id="ARBA00001966"/>
    </source>
</evidence>
<dbReference type="Pfam" id="PF07992">
    <property type="entry name" value="Pyr_redox_2"/>
    <property type="match status" value="1"/>
</dbReference>
<dbReference type="PRINTS" id="PR00368">
    <property type="entry name" value="FADPNR"/>
</dbReference>
<keyword evidence="5" id="KW-0288">FMN</keyword>
<gene>
    <name evidence="13" type="ORF">F4X14_05530</name>
</gene>
<dbReference type="Gene3D" id="3.40.50.720">
    <property type="entry name" value="NAD(P)-binding Rossmann-like Domain"/>
    <property type="match status" value="1"/>
</dbReference>
<evidence type="ECO:0000256" key="1">
    <source>
        <dbReference type="ARBA" id="ARBA00001917"/>
    </source>
</evidence>
<keyword evidence="4" id="KW-0285">Flavoprotein</keyword>
<evidence type="ECO:0000256" key="8">
    <source>
        <dbReference type="ARBA" id="ARBA00023004"/>
    </source>
</evidence>
<evidence type="ECO:0000259" key="12">
    <source>
        <dbReference type="Pfam" id="PF07992"/>
    </source>
</evidence>
<dbReference type="GO" id="GO:0051536">
    <property type="term" value="F:iron-sulfur cluster binding"/>
    <property type="evidence" value="ECO:0007669"/>
    <property type="project" value="UniProtKB-KW"/>
</dbReference>
<dbReference type="PANTHER" id="PTHR42917">
    <property type="entry name" value="2,4-DIENOYL-COA REDUCTASE"/>
    <property type="match status" value="1"/>
</dbReference>
<evidence type="ECO:0000313" key="13">
    <source>
        <dbReference type="EMBL" id="MYC94414.1"/>
    </source>
</evidence>
<evidence type="ECO:0000256" key="10">
    <source>
        <dbReference type="SAM" id="MobiDB-lite"/>
    </source>
</evidence>
<evidence type="ECO:0000256" key="9">
    <source>
        <dbReference type="ARBA" id="ARBA00023014"/>
    </source>
</evidence>
<dbReference type="Gene3D" id="3.20.20.70">
    <property type="entry name" value="Aldolase class I"/>
    <property type="match status" value="1"/>
</dbReference>
<comment type="cofactor">
    <cofactor evidence="2">
        <name>[4Fe-4S] cluster</name>
        <dbReference type="ChEBI" id="CHEBI:49883"/>
    </cofactor>
</comment>
<keyword evidence="7" id="KW-0560">Oxidoreductase</keyword>
<reference evidence="13" key="1">
    <citation type="submission" date="2019-09" db="EMBL/GenBank/DDBJ databases">
        <title>Characterisation of the sponge microbiome using genome-centric metagenomics.</title>
        <authorList>
            <person name="Engelberts J.P."/>
            <person name="Robbins S.J."/>
            <person name="De Goeij J.M."/>
            <person name="Aranda M."/>
            <person name="Bell S.C."/>
            <person name="Webster N.S."/>
        </authorList>
    </citation>
    <scope>NUCLEOTIDE SEQUENCE</scope>
    <source>
        <strain evidence="13">SB0661_bin_32</strain>
    </source>
</reference>
<name>A0A6B1D4D2_9CHLR</name>
<evidence type="ECO:0000259" key="11">
    <source>
        <dbReference type="Pfam" id="PF00724"/>
    </source>
</evidence>
<dbReference type="InterPro" id="IPR036188">
    <property type="entry name" value="FAD/NAD-bd_sf"/>
</dbReference>
<evidence type="ECO:0000256" key="3">
    <source>
        <dbReference type="ARBA" id="ARBA00011048"/>
    </source>
</evidence>
<evidence type="ECO:0000256" key="6">
    <source>
        <dbReference type="ARBA" id="ARBA00022723"/>
    </source>
</evidence>
<evidence type="ECO:0000256" key="7">
    <source>
        <dbReference type="ARBA" id="ARBA00023002"/>
    </source>
</evidence>
<organism evidence="13">
    <name type="scientific">Caldilineaceae bacterium SB0661_bin_32</name>
    <dbReference type="NCBI Taxonomy" id="2605255"/>
    <lineage>
        <taxon>Bacteria</taxon>
        <taxon>Bacillati</taxon>
        <taxon>Chloroflexota</taxon>
        <taxon>Caldilineae</taxon>
        <taxon>Caldilineales</taxon>
        <taxon>Caldilineaceae</taxon>
    </lineage>
</organism>
<feature type="region of interest" description="Disordered" evidence="10">
    <location>
        <begin position="1"/>
        <end position="24"/>
    </location>
</feature>
<protein>
    <submittedName>
        <fullName evidence="13">NAD(P)-binding protein</fullName>
    </submittedName>
</protein>
<dbReference type="InterPro" id="IPR051793">
    <property type="entry name" value="NADH:flavin_oxidoreductase"/>
</dbReference>
<feature type="domain" description="FAD/NAD(P)-binding" evidence="12">
    <location>
        <begin position="456"/>
        <end position="684"/>
    </location>
</feature>
<keyword evidence="9" id="KW-0411">Iron-sulfur</keyword>
<comment type="caution">
    <text evidence="13">The sequence shown here is derived from an EMBL/GenBank/DDBJ whole genome shotgun (WGS) entry which is preliminary data.</text>
</comment>
<keyword evidence="6" id="KW-0479">Metal-binding</keyword>
<accession>A0A6B1D4D2</accession>
<dbReference type="InterPro" id="IPR001155">
    <property type="entry name" value="OxRdtase_FMN_N"/>
</dbReference>
<dbReference type="PANTHER" id="PTHR42917:SF2">
    <property type="entry name" value="2,4-DIENOYL-COA REDUCTASE [(2E)-ENOYL-COA-PRODUCING]"/>
    <property type="match status" value="1"/>
</dbReference>
<comment type="similarity">
    <text evidence="3">In the N-terminal section; belongs to the NADH:flavin oxidoreductase/NADH oxidase family.</text>
</comment>
<dbReference type="InterPro" id="IPR013785">
    <property type="entry name" value="Aldolase_TIM"/>
</dbReference>
<comment type="cofactor">
    <cofactor evidence="1">
        <name>FMN</name>
        <dbReference type="ChEBI" id="CHEBI:58210"/>
    </cofactor>
</comment>
<keyword evidence="8" id="KW-0408">Iron</keyword>
<dbReference type="Gene3D" id="3.50.50.60">
    <property type="entry name" value="FAD/NAD(P)-binding domain"/>
    <property type="match status" value="1"/>
</dbReference>
<dbReference type="SUPFAM" id="SSF51905">
    <property type="entry name" value="FAD/NAD(P)-binding domain"/>
    <property type="match status" value="1"/>
</dbReference>
<dbReference type="InterPro" id="IPR023753">
    <property type="entry name" value="FAD/NAD-binding_dom"/>
</dbReference>
<proteinExistence type="inferred from homology"/>
<dbReference type="GO" id="GO:0016491">
    <property type="term" value="F:oxidoreductase activity"/>
    <property type="evidence" value="ECO:0007669"/>
    <property type="project" value="UniProtKB-KW"/>
</dbReference>
<dbReference type="Pfam" id="PF00724">
    <property type="entry name" value="Oxidored_FMN"/>
    <property type="match status" value="1"/>
</dbReference>
<dbReference type="EMBL" id="VXMH01000025">
    <property type="protein sequence ID" value="MYC94414.1"/>
    <property type="molecule type" value="Genomic_DNA"/>
</dbReference>
<dbReference type="SUPFAM" id="SSF51395">
    <property type="entry name" value="FMN-linked oxidoreductases"/>
    <property type="match status" value="1"/>
</dbReference>
<dbReference type="GO" id="GO:0010181">
    <property type="term" value="F:FMN binding"/>
    <property type="evidence" value="ECO:0007669"/>
    <property type="project" value="InterPro"/>
</dbReference>
<evidence type="ECO:0000256" key="4">
    <source>
        <dbReference type="ARBA" id="ARBA00022630"/>
    </source>
</evidence>
<feature type="domain" description="NADH:flavin oxidoreductase/NADH oxidase N-terminal" evidence="11">
    <location>
        <begin position="78"/>
        <end position="412"/>
    </location>
</feature>
<feature type="compositionally biased region" description="Basic residues" evidence="10">
    <location>
        <begin position="1"/>
        <end position="14"/>
    </location>
</feature>
<sequence length="718" mass="77761">MQRSTLLRRGRWTRSGRSNPWDGHSRIQAAHYFRRPPFPNHPRRGQSAAVKRSWAARRPCFSRSNDHSHRPMTDYPNIFSPLTIKGMTLRNRICSTGHMASWMHHNGVPNDRCRAYFEERARGGIALVTLGATSVREGDHPAYFQNLDDRFIASYRTLTQAVHRHGARFIAQFCPRGAQVHLSEFCEPMPSAPVARLVPGVINPPVLASEHVASWSAEDLEDLAACCGRAAWRARAGGADGVELHAHQHHLYSQFLSPACNFRDDAYGGDFAGRARLLVDSLTAMRQAVGEDFVVGVRLKAHDMHPEGYDEQDCVRLIELLQSKGLLDYVSLTVGGSVHHTGSLYMPEAAQLERVARVRRAIDLPIIHAGGIVTPEVAEAALAEGCLDVVGITKGHFADAHFVNKLREGRREEIRLCIRCQFCCDGGEGPVGCIYNPVTGREKEWAVPAPAPVRRRVVIVGAGPAGLEAATAASERGHEVIVLEKESRVGGQVWLAGAAPLRRGFSTIAGFYQRQAGLGRFEVRLGVEATAHNILDLKPDAVILATGSTPVRARVDGYDKKALTVPDVLAGNADGSKRVLVVDRDGHAPAFVAADHLRCAGASVTFVSAMARAGADLGERDAALLCQRLGDAGVNFIVGYDLLHANGTGATLKSIFTDEEQSVGPFDEIVVAAGSRPRDSLATALEGRVSELHVIGAASASRFIFEATTDGVRIGHAI</sequence>